<evidence type="ECO:0000256" key="3">
    <source>
        <dbReference type="ARBA" id="ARBA00022475"/>
    </source>
</evidence>
<keyword evidence="2" id="KW-0813">Transport</keyword>
<evidence type="ECO:0000256" key="10">
    <source>
        <dbReference type="ARBA" id="ARBA00023286"/>
    </source>
</evidence>
<protein>
    <recommendedName>
        <fullName evidence="13">Ionotropic glutamate receptor L-glutamate and glycine-binding domain-containing protein</fullName>
    </recommendedName>
</protein>
<comment type="caution">
    <text evidence="14">The sequence shown here is derived from an EMBL/GenBank/DDBJ whole genome shotgun (WGS) entry which is preliminary data.</text>
</comment>
<dbReference type="Proteomes" id="UP001381693">
    <property type="component" value="Unassembled WGS sequence"/>
</dbReference>
<keyword evidence="11" id="KW-0407">Ion channel</keyword>
<evidence type="ECO:0000256" key="9">
    <source>
        <dbReference type="ARBA" id="ARBA00023180"/>
    </source>
</evidence>
<keyword evidence="7 12" id="KW-0472">Membrane</keyword>
<evidence type="ECO:0000256" key="4">
    <source>
        <dbReference type="ARBA" id="ARBA00022692"/>
    </source>
</evidence>
<evidence type="ECO:0000313" key="15">
    <source>
        <dbReference type="Proteomes" id="UP001381693"/>
    </source>
</evidence>
<dbReference type="PANTHER" id="PTHR42643:SF38">
    <property type="entry name" value="IONOTROPIC RECEPTOR 100A"/>
    <property type="match status" value="1"/>
</dbReference>
<keyword evidence="8" id="KW-0675">Receptor</keyword>
<accession>A0AAN8WFE5</accession>
<dbReference type="Pfam" id="PF10613">
    <property type="entry name" value="Lig_chan-Glu_bd"/>
    <property type="match status" value="1"/>
</dbReference>
<evidence type="ECO:0000313" key="14">
    <source>
        <dbReference type="EMBL" id="KAK7065310.1"/>
    </source>
</evidence>
<keyword evidence="15" id="KW-1185">Reference proteome</keyword>
<keyword evidence="4 12" id="KW-0812">Transmembrane</keyword>
<dbReference type="PANTHER" id="PTHR42643">
    <property type="entry name" value="IONOTROPIC RECEPTOR 20A-RELATED"/>
    <property type="match status" value="1"/>
</dbReference>
<feature type="transmembrane region" description="Helical" evidence="12">
    <location>
        <begin position="97"/>
        <end position="119"/>
    </location>
</feature>
<dbReference type="Gene3D" id="3.40.190.10">
    <property type="entry name" value="Periplasmic binding protein-like II"/>
    <property type="match status" value="1"/>
</dbReference>
<evidence type="ECO:0000256" key="12">
    <source>
        <dbReference type="SAM" id="Phobius"/>
    </source>
</evidence>
<comment type="subcellular location">
    <subcellularLocation>
        <location evidence="1">Cell membrane</location>
        <topology evidence="1">Multi-pass membrane protein</topology>
    </subcellularLocation>
</comment>
<keyword evidence="10" id="KW-1071">Ligand-gated ion channel</keyword>
<evidence type="ECO:0000256" key="2">
    <source>
        <dbReference type="ARBA" id="ARBA00022448"/>
    </source>
</evidence>
<proteinExistence type="predicted"/>
<gene>
    <name evidence="14" type="ORF">SK128_004415</name>
</gene>
<dbReference type="InterPro" id="IPR019594">
    <property type="entry name" value="Glu/Gly-bd"/>
</dbReference>
<keyword evidence="6" id="KW-0406">Ion transport</keyword>
<evidence type="ECO:0000259" key="13">
    <source>
        <dbReference type="Pfam" id="PF10613"/>
    </source>
</evidence>
<dbReference type="GO" id="GO:0015276">
    <property type="term" value="F:ligand-gated monoatomic ion channel activity"/>
    <property type="evidence" value="ECO:0007669"/>
    <property type="project" value="InterPro"/>
</dbReference>
<dbReference type="SUPFAM" id="SSF53850">
    <property type="entry name" value="Periplasmic binding protein-like II"/>
    <property type="match status" value="1"/>
</dbReference>
<reference evidence="14 15" key="1">
    <citation type="submission" date="2023-11" db="EMBL/GenBank/DDBJ databases">
        <title>Halocaridina rubra genome assembly.</title>
        <authorList>
            <person name="Smith C."/>
        </authorList>
    </citation>
    <scope>NUCLEOTIDE SEQUENCE [LARGE SCALE GENOMIC DNA]</scope>
    <source>
        <strain evidence="14">EP-1</strain>
        <tissue evidence="14">Whole</tissue>
    </source>
</reference>
<evidence type="ECO:0000256" key="1">
    <source>
        <dbReference type="ARBA" id="ARBA00004651"/>
    </source>
</evidence>
<organism evidence="14 15">
    <name type="scientific">Halocaridina rubra</name>
    <name type="common">Hawaiian red shrimp</name>
    <dbReference type="NCBI Taxonomy" id="373956"/>
    <lineage>
        <taxon>Eukaryota</taxon>
        <taxon>Metazoa</taxon>
        <taxon>Ecdysozoa</taxon>
        <taxon>Arthropoda</taxon>
        <taxon>Crustacea</taxon>
        <taxon>Multicrustacea</taxon>
        <taxon>Malacostraca</taxon>
        <taxon>Eumalacostraca</taxon>
        <taxon>Eucarida</taxon>
        <taxon>Decapoda</taxon>
        <taxon>Pleocyemata</taxon>
        <taxon>Caridea</taxon>
        <taxon>Atyoidea</taxon>
        <taxon>Atyidae</taxon>
        <taxon>Halocaridina</taxon>
    </lineage>
</organism>
<feature type="domain" description="Ionotropic glutamate receptor L-glutamate and glycine-binding" evidence="13">
    <location>
        <begin position="7"/>
        <end position="70"/>
    </location>
</feature>
<feature type="transmembrane region" description="Helical" evidence="12">
    <location>
        <begin position="177"/>
        <end position="197"/>
    </location>
</feature>
<evidence type="ECO:0000256" key="5">
    <source>
        <dbReference type="ARBA" id="ARBA00022989"/>
    </source>
</evidence>
<keyword evidence="5 12" id="KW-1133">Transmembrane helix</keyword>
<keyword evidence="3" id="KW-1003">Cell membrane</keyword>
<evidence type="ECO:0000256" key="7">
    <source>
        <dbReference type="ARBA" id="ARBA00023136"/>
    </source>
</evidence>
<sequence length="359" mass="40654">MRKQPDINDIFSLSYELVRNRDGGWGYRHPNGSWTGMVGMIQRKEVDFALGPLGVSGKRSTVVDFSTPLFFDQQVISYSRPKLEPDLIGFIRPFTQMMWLLLVLATIFVVLSTAGLLFLRFLWRRRDLLSSQVEESPQASVETMTDVEDRNWDFLRYVMWIYNILLGQAASNLSNNSIVRVLIGVWLLAAFIIGSVYKSNLAAMLIIPRISLMTKLVLQVKIPFNNLEEMLQQTDVPFFLQGGSVLYDTLKAAEKNSLFGRAWQASSASIFDYTEGLRMILEENFAIIVDKTTVLNILHSIFSREVVLESFMAEGKEGEGSPSSLRVKSSNRRPLGRIRQLIPLVMGIFTQCSGHTSAY</sequence>
<dbReference type="GO" id="GO:0005886">
    <property type="term" value="C:plasma membrane"/>
    <property type="evidence" value="ECO:0007669"/>
    <property type="project" value="UniProtKB-SubCell"/>
</dbReference>
<dbReference type="InterPro" id="IPR052192">
    <property type="entry name" value="Insect_Ionotropic_Sensory_Rcpt"/>
</dbReference>
<name>A0AAN8WFE5_HALRR</name>
<evidence type="ECO:0000256" key="11">
    <source>
        <dbReference type="ARBA" id="ARBA00023303"/>
    </source>
</evidence>
<dbReference type="AlphaFoldDB" id="A0AAN8WFE5"/>
<keyword evidence="9" id="KW-0325">Glycoprotein</keyword>
<dbReference type="EMBL" id="JAXCGZ010020818">
    <property type="protein sequence ID" value="KAK7065310.1"/>
    <property type="molecule type" value="Genomic_DNA"/>
</dbReference>
<evidence type="ECO:0000256" key="6">
    <source>
        <dbReference type="ARBA" id="ARBA00023065"/>
    </source>
</evidence>
<dbReference type="Gene3D" id="1.10.287.70">
    <property type="match status" value="1"/>
</dbReference>
<evidence type="ECO:0000256" key="8">
    <source>
        <dbReference type="ARBA" id="ARBA00023170"/>
    </source>
</evidence>